<reference evidence="1 2" key="1">
    <citation type="submission" date="2024-01" db="EMBL/GenBank/DDBJ databases">
        <title>The complete chloroplast genome sequence of Lithospermum erythrorhizon: insights into the phylogenetic relationship among Boraginaceae species and the maternal lineages of purple gromwells.</title>
        <authorList>
            <person name="Okada T."/>
            <person name="Watanabe K."/>
        </authorList>
    </citation>
    <scope>NUCLEOTIDE SEQUENCE [LARGE SCALE GENOMIC DNA]</scope>
</reference>
<sequence length="90" mass="10459">MAIRKSGVTEAPVYYDANETGILTIKIHHGRAQLRRPNIRYVGGTVGYYDYVDGRTLSVEVLQRFVSERRPLCDKMKIKLRIIWTRVADY</sequence>
<dbReference type="AlphaFoldDB" id="A0AAV3QZ44"/>
<accession>A0AAV3QZ44</accession>
<dbReference type="EMBL" id="BAABME010006405">
    <property type="protein sequence ID" value="GAA0168276.1"/>
    <property type="molecule type" value="Genomic_DNA"/>
</dbReference>
<evidence type="ECO:0000313" key="1">
    <source>
        <dbReference type="EMBL" id="GAA0168276.1"/>
    </source>
</evidence>
<name>A0AAV3QZ44_LITER</name>
<keyword evidence="2" id="KW-1185">Reference proteome</keyword>
<protein>
    <submittedName>
        <fullName evidence="1">Uncharacterized protein</fullName>
    </submittedName>
</protein>
<dbReference type="Proteomes" id="UP001454036">
    <property type="component" value="Unassembled WGS sequence"/>
</dbReference>
<evidence type="ECO:0000313" key="2">
    <source>
        <dbReference type="Proteomes" id="UP001454036"/>
    </source>
</evidence>
<proteinExistence type="predicted"/>
<gene>
    <name evidence="1" type="ORF">LIER_23027</name>
</gene>
<comment type="caution">
    <text evidence="1">The sequence shown here is derived from an EMBL/GenBank/DDBJ whole genome shotgun (WGS) entry which is preliminary data.</text>
</comment>
<organism evidence="1 2">
    <name type="scientific">Lithospermum erythrorhizon</name>
    <name type="common">Purple gromwell</name>
    <name type="synonym">Lithospermum officinale var. erythrorhizon</name>
    <dbReference type="NCBI Taxonomy" id="34254"/>
    <lineage>
        <taxon>Eukaryota</taxon>
        <taxon>Viridiplantae</taxon>
        <taxon>Streptophyta</taxon>
        <taxon>Embryophyta</taxon>
        <taxon>Tracheophyta</taxon>
        <taxon>Spermatophyta</taxon>
        <taxon>Magnoliopsida</taxon>
        <taxon>eudicotyledons</taxon>
        <taxon>Gunneridae</taxon>
        <taxon>Pentapetalae</taxon>
        <taxon>asterids</taxon>
        <taxon>lamiids</taxon>
        <taxon>Boraginales</taxon>
        <taxon>Boraginaceae</taxon>
        <taxon>Boraginoideae</taxon>
        <taxon>Lithospermeae</taxon>
        <taxon>Lithospermum</taxon>
    </lineage>
</organism>